<gene>
    <name evidence="2" type="ORF">IFM89_020776</name>
</gene>
<dbReference type="SMART" id="SM00579">
    <property type="entry name" value="FBD"/>
    <property type="match status" value="1"/>
</dbReference>
<dbReference type="InterPro" id="IPR036047">
    <property type="entry name" value="F-box-like_dom_sf"/>
</dbReference>
<reference evidence="2 3" key="1">
    <citation type="submission" date="2020-10" db="EMBL/GenBank/DDBJ databases">
        <title>The Coptis chinensis genome and diversification of protoberbering-type alkaloids.</title>
        <authorList>
            <person name="Wang B."/>
            <person name="Shu S."/>
            <person name="Song C."/>
            <person name="Liu Y."/>
        </authorList>
    </citation>
    <scope>NUCLEOTIDE SEQUENCE [LARGE SCALE GENOMIC DNA]</scope>
    <source>
        <strain evidence="2">HL-2020</strain>
        <tissue evidence="2">Leaf</tissue>
    </source>
</reference>
<evidence type="ECO:0000313" key="2">
    <source>
        <dbReference type="EMBL" id="KAF9605897.1"/>
    </source>
</evidence>
<dbReference type="PANTHER" id="PTHR31900:SF30">
    <property type="entry name" value="SUPERFAMILY PROTEIN, PUTATIVE-RELATED"/>
    <property type="match status" value="1"/>
</dbReference>
<proteinExistence type="predicted"/>
<feature type="domain" description="F-box" evidence="1">
    <location>
        <begin position="8"/>
        <end position="56"/>
    </location>
</feature>
<dbReference type="InterPro" id="IPR001810">
    <property type="entry name" value="F-box_dom"/>
</dbReference>
<comment type="caution">
    <text evidence="2">The sequence shown here is derived from an EMBL/GenBank/DDBJ whole genome shotgun (WGS) entry which is preliminary data.</text>
</comment>
<dbReference type="InterPro" id="IPR050232">
    <property type="entry name" value="FBL13/AtMIF1-like"/>
</dbReference>
<dbReference type="OrthoDB" id="612216at2759"/>
<dbReference type="Pfam" id="PF08387">
    <property type="entry name" value="FBD"/>
    <property type="match status" value="1"/>
</dbReference>
<dbReference type="SUPFAM" id="SSF52047">
    <property type="entry name" value="RNI-like"/>
    <property type="match status" value="1"/>
</dbReference>
<dbReference type="Gene3D" id="1.20.1280.50">
    <property type="match status" value="1"/>
</dbReference>
<dbReference type="PANTHER" id="PTHR31900">
    <property type="entry name" value="F-BOX/RNI SUPERFAMILY PROTEIN-RELATED"/>
    <property type="match status" value="1"/>
</dbReference>
<keyword evidence="3" id="KW-1185">Reference proteome</keyword>
<accession>A0A835HWX3</accession>
<dbReference type="EMBL" id="JADFTS010000005">
    <property type="protein sequence ID" value="KAF9605897.1"/>
    <property type="molecule type" value="Genomic_DNA"/>
</dbReference>
<evidence type="ECO:0000313" key="3">
    <source>
        <dbReference type="Proteomes" id="UP000631114"/>
    </source>
</evidence>
<sequence length="485" mass="55495">MKQVFSSKNRISHMPDPIRSHIVSFLPMKEAMRSSILSRQWRYVCSSLSNLKFDQVDFEKTKKCKRGDFRDFVDETLLSHNGSDIKRFSLTVKVGDTFISSRHLNSWISFAVNHNVQDFKFSFDTWRFKKLPQCLFTSTTLTKLSLYEVELNLPTIVKFPVLKSLLFDDVAFRGENLVNKLLSSSSCPVLEKLVIWYCCCTGINTISISLPTLKYLTLFDTHELTINLVNTVLRELIYMCCRPPNITYENLLSVVSAKLHFSVNIGMCATPVNTFFRSASKILVWLRNVEKLCLMSGIIEFLSMDQEFLAGVPSSCCSLKHLHVDMFASEKHAQVMILLSRSYPNLQTPSILVENLYDKATISNIANVDECWKPTQLPPEDILNSLKTVDIENFKGSDGELYLVRFLLENAKILEKMNICCSDGKLETVRCQMCITEILPKFTKVSPHVTISISDILANRVWQYVLYVNGQKKSSSHIYISANKW</sequence>
<dbReference type="InterPro" id="IPR006566">
    <property type="entry name" value="FBD"/>
</dbReference>
<dbReference type="PROSITE" id="PS50181">
    <property type="entry name" value="FBOX"/>
    <property type="match status" value="1"/>
</dbReference>
<dbReference type="SUPFAM" id="SSF81383">
    <property type="entry name" value="F-box domain"/>
    <property type="match status" value="1"/>
</dbReference>
<dbReference type="AlphaFoldDB" id="A0A835HWX3"/>
<organism evidence="2 3">
    <name type="scientific">Coptis chinensis</name>
    <dbReference type="NCBI Taxonomy" id="261450"/>
    <lineage>
        <taxon>Eukaryota</taxon>
        <taxon>Viridiplantae</taxon>
        <taxon>Streptophyta</taxon>
        <taxon>Embryophyta</taxon>
        <taxon>Tracheophyta</taxon>
        <taxon>Spermatophyta</taxon>
        <taxon>Magnoliopsida</taxon>
        <taxon>Ranunculales</taxon>
        <taxon>Ranunculaceae</taxon>
        <taxon>Coptidoideae</taxon>
        <taxon>Coptis</taxon>
    </lineage>
</organism>
<dbReference type="InterPro" id="IPR032675">
    <property type="entry name" value="LRR_dom_sf"/>
</dbReference>
<name>A0A835HWX3_9MAGN</name>
<protein>
    <recommendedName>
        <fullName evidence="1">F-box domain-containing protein</fullName>
    </recommendedName>
</protein>
<dbReference type="Gene3D" id="3.80.10.10">
    <property type="entry name" value="Ribonuclease Inhibitor"/>
    <property type="match status" value="1"/>
</dbReference>
<evidence type="ECO:0000259" key="1">
    <source>
        <dbReference type="PROSITE" id="PS50181"/>
    </source>
</evidence>
<dbReference type="Pfam" id="PF00646">
    <property type="entry name" value="F-box"/>
    <property type="match status" value="1"/>
</dbReference>
<dbReference type="Proteomes" id="UP000631114">
    <property type="component" value="Unassembled WGS sequence"/>
</dbReference>